<proteinExistence type="predicted"/>
<feature type="domain" description="Helicase ATP-binding" evidence="7">
    <location>
        <begin position="313"/>
        <end position="520"/>
    </location>
</feature>
<dbReference type="GO" id="GO:0004386">
    <property type="term" value="F:helicase activity"/>
    <property type="evidence" value="ECO:0007669"/>
    <property type="project" value="UniProtKB-KW"/>
</dbReference>
<organism evidence="9">
    <name type="scientific">Chromera velia CCMP2878</name>
    <dbReference type="NCBI Taxonomy" id="1169474"/>
    <lineage>
        <taxon>Eukaryota</taxon>
        <taxon>Sar</taxon>
        <taxon>Alveolata</taxon>
        <taxon>Colpodellida</taxon>
        <taxon>Chromeraceae</taxon>
        <taxon>Chromera</taxon>
    </lineage>
</organism>
<evidence type="ECO:0000256" key="3">
    <source>
        <dbReference type="ARBA" id="ARBA00022806"/>
    </source>
</evidence>
<evidence type="ECO:0008006" key="10">
    <source>
        <dbReference type="Google" id="ProtNLM"/>
    </source>
</evidence>
<dbReference type="InterPro" id="IPR044742">
    <property type="entry name" value="DEAD/DEAH_RhlB"/>
</dbReference>
<keyword evidence="1" id="KW-0547">Nucleotide-binding</keyword>
<dbReference type="InterPro" id="IPR014001">
    <property type="entry name" value="Helicase_ATP-bd"/>
</dbReference>
<dbReference type="PhylomeDB" id="A0A0G4HTM6"/>
<dbReference type="VEuPathDB" id="CryptoDB:Cvel_8498"/>
<keyword evidence="4" id="KW-0067">ATP-binding</keyword>
<dbReference type="Pfam" id="PF00271">
    <property type="entry name" value="Helicase_C"/>
    <property type="match status" value="1"/>
</dbReference>
<evidence type="ECO:0000256" key="4">
    <source>
        <dbReference type="ARBA" id="ARBA00022840"/>
    </source>
</evidence>
<feature type="compositionally biased region" description="Basic and acidic residues" evidence="5">
    <location>
        <begin position="737"/>
        <end position="758"/>
    </location>
</feature>
<feature type="compositionally biased region" description="Basic residues" evidence="5">
    <location>
        <begin position="759"/>
        <end position="768"/>
    </location>
</feature>
<feature type="domain" description="Helicase C-terminal" evidence="8">
    <location>
        <begin position="570"/>
        <end position="736"/>
    </location>
</feature>
<feature type="compositionally biased region" description="Basic residues" evidence="5">
    <location>
        <begin position="51"/>
        <end position="66"/>
    </location>
</feature>
<dbReference type="EMBL" id="CDMZ01003826">
    <property type="protein sequence ID" value="CEM47729.1"/>
    <property type="molecule type" value="Genomic_DNA"/>
</dbReference>
<protein>
    <recommendedName>
        <fullName evidence="10">RNA helicase</fullName>
    </recommendedName>
</protein>
<dbReference type="InterPro" id="IPR001650">
    <property type="entry name" value="Helicase_C-like"/>
</dbReference>
<evidence type="ECO:0000259" key="8">
    <source>
        <dbReference type="PROSITE" id="PS51194"/>
    </source>
</evidence>
<gene>
    <name evidence="9" type="ORF">Cvel_8498</name>
</gene>
<dbReference type="PANTHER" id="PTHR47960">
    <property type="entry name" value="DEAD-BOX ATP-DEPENDENT RNA HELICASE 50"/>
    <property type="match status" value="1"/>
</dbReference>
<dbReference type="GO" id="GO:0005524">
    <property type="term" value="F:ATP binding"/>
    <property type="evidence" value="ECO:0007669"/>
    <property type="project" value="UniProtKB-KW"/>
</dbReference>
<evidence type="ECO:0000313" key="9">
    <source>
        <dbReference type="EMBL" id="CEM47729.1"/>
    </source>
</evidence>
<evidence type="ECO:0000256" key="5">
    <source>
        <dbReference type="SAM" id="MobiDB-lite"/>
    </source>
</evidence>
<evidence type="ECO:0000256" key="1">
    <source>
        <dbReference type="ARBA" id="ARBA00022741"/>
    </source>
</evidence>
<dbReference type="InterPro" id="IPR011545">
    <property type="entry name" value="DEAD/DEAH_box_helicase_dom"/>
</dbReference>
<dbReference type="SMART" id="SM00487">
    <property type="entry name" value="DEXDc"/>
    <property type="match status" value="1"/>
</dbReference>
<feature type="compositionally biased region" description="Basic and acidic residues" evidence="5">
    <location>
        <begin position="197"/>
        <end position="211"/>
    </location>
</feature>
<feature type="region of interest" description="Disordered" evidence="5">
    <location>
        <begin position="34"/>
        <end position="222"/>
    </location>
</feature>
<feature type="region of interest" description="Disordered" evidence="5">
    <location>
        <begin position="349"/>
        <end position="374"/>
    </location>
</feature>
<dbReference type="SUPFAM" id="SSF52540">
    <property type="entry name" value="P-loop containing nucleoside triphosphate hydrolases"/>
    <property type="match status" value="1"/>
</dbReference>
<feature type="compositionally biased region" description="Basic and acidic residues" evidence="5">
    <location>
        <begin position="124"/>
        <end position="144"/>
    </location>
</feature>
<feature type="compositionally biased region" description="Basic and acidic residues" evidence="5">
    <location>
        <begin position="349"/>
        <end position="365"/>
    </location>
</feature>
<dbReference type="Gene3D" id="3.40.50.300">
    <property type="entry name" value="P-loop containing nucleotide triphosphate hydrolases"/>
    <property type="match status" value="2"/>
</dbReference>
<evidence type="ECO:0000259" key="7">
    <source>
        <dbReference type="PROSITE" id="PS51192"/>
    </source>
</evidence>
<dbReference type="GO" id="GO:0016787">
    <property type="term" value="F:hydrolase activity"/>
    <property type="evidence" value="ECO:0007669"/>
    <property type="project" value="UniProtKB-KW"/>
</dbReference>
<feature type="compositionally biased region" description="Basic and acidic residues" evidence="5">
    <location>
        <begin position="97"/>
        <end position="112"/>
    </location>
</feature>
<evidence type="ECO:0000256" key="6">
    <source>
        <dbReference type="SAM" id="SignalP"/>
    </source>
</evidence>
<reference evidence="9" key="1">
    <citation type="submission" date="2014-11" db="EMBL/GenBank/DDBJ databases">
        <authorList>
            <person name="Otto D Thomas"/>
            <person name="Naeem Raeece"/>
        </authorList>
    </citation>
    <scope>NUCLEOTIDE SEQUENCE</scope>
</reference>
<evidence type="ECO:0000256" key="2">
    <source>
        <dbReference type="ARBA" id="ARBA00022801"/>
    </source>
</evidence>
<feature type="compositionally biased region" description="Basic and acidic residues" evidence="5">
    <location>
        <begin position="170"/>
        <end position="182"/>
    </location>
</feature>
<keyword evidence="2" id="KW-0378">Hydrolase</keyword>
<dbReference type="InterPro" id="IPR027417">
    <property type="entry name" value="P-loop_NTPase"/>
</dbReference>
<dbReference type="SMART" id="SM00490">
    <property type="entry name" value="HELICc"/>
    <property type="match status" value="1"/>
</dbReference>
<dbReference type="PROSITE" id="PS51194">
    <property type="entry name" value="HELICASE_CTER"/>
    <property type="match status" value="1"/>
</dbReference>
<dbReference type="GO" id="GO:0003676">
    <property type="term" value="F:nucleic acid binding"/>
    <property type="evidence" value="ECO:0007669"/>
    <property type="project" value="InterPro"/>
</dbReference>
<dbReference type="PROSITE" id="PS51192">
    <property type="entry name" value="HELICASE_ATP_BIND_1"/>
    <property type="match status" value="1"/>
</dbReference>
<feature type="signal peptide" evidence="6">
    <location>
        <begin position="1"/>
        <end position="16"/>
    </location>
</feature>
<dbReference type="AlphaFoldDB" id="A0A0G4HTM6"/>
<keyword evidence="6" id="KW-0732">Signal</keyword>
<name>A0A0G4HTM6_9ALVE</name>
<dbReference type="CDD" id="cd00268">
    <property type="entry name" value="DEADc"/>
    <property type="match status" value="1"/>
</dbReference>
<sequence length="803" mass="88913">MMAYLLLASILPAASSFLISPSGFQSVIWKNGRVTPSQISPPPTRLGVKLHNPKQKEKPKKKKQKRPRDESAGWFASELQKEFGGGKLSSIVSPQDSPRETVANRKGGDNETGRGVSGRQRKRLQMEDAAAREEIKDDARESARRRLTALHAPTSFEASHDFDDFFDDVSQEKTGEGDDSSPKRQHKPSAVSAVSPRRPERERARSVEGKKNFPPVSLRDQEPQGLVQDVVDLFPEPSPSAEPDELDGIETSPIRPVIFSGVSGELANGGDRQPSEYFFSKKQFEEMGASAETCRLAKSLGLQRPSRIQNLSWKPVRQREDVAIAEQTGSGKTLAYLLPLIETLVEAKKEESGKSEVKEEEEKGESSSALSKPLLPRAPLSPRVLILAPTSDLVEQVGGVVRGLCQAAGLTSVTVSGSYEKVATHAGRRNQKRVFIRPVDIAVGSPGRLSQLLREGQLSLEGTSSLVLDEIDILLLDEDYGVRTFTHEAPNGCQFLFVSATMPQEVAEALNRDFPGLKRVVGPGVHKVAAGVEEVLIDCTEGRAGKDEKLKWKSHVVRGQVAVKRKREALMMQLRVWTPPRTVVFCNSIDNCRVVENYLNRYEGAMTQSSSKKGEKEQQFTVLPHHSALETSQRKENLRQFCRENWVNPLVFVTTDQASRGIDFGQVPIDHVVLFDFPRDPSEYLRRVGRTGRAGRGGRVTVLAFGSQVGMARRLLAQSRRGDRIHEVPFSSISSSGREEDGRGVGEGRESDSKERGGGKKGQRYQKQGKRERAKEAEKRRLGKLGKELTYRTNPLLQSDYES</sequence>
<feature type="compositionally biased region" description="Basic and acidic residues" evidence="5">
    <location>
        <begin position="769"/>
        <end position="790"/>
    </location>
</feature>
<feature type="chain" id="PRO_5005192194" description="RNA helicase" evidence="6">
    <location>
        <begin position="17"/>
        <end position="803"/>
    </location>
</feature>
<feature type="region of interest" description="Disordered" evidence="5">
    <location>
        <begin position="726"/>
        <end position="803"/>
    </location>
</feature>
<keyword evidence="3" id="KW-0347">Helicase</keyword>
<accession>A0A0G4HTM6</accession>
<dbReference type="Pfam" id="PF00270">
    <property type="entry name" value="DEAD"/>
    <property type="match status" value="1"/>
</dbReference>